<feature type="signal peptide" evidence="2">
    <location>
        <begin position="1"/>
        <end position="21"/>
    </location>
</feature>
<evidence type="ECO:0000313" key="4">
    <source>
        <dbReference type="EMBL" id="SMB90613.1"/>
    </source>
</evidence>
<gene>
    <name evidence="4" type="ORF">SAMN05660772_01569</name>
</gene>
<evidence type="ECO:0000259" key="3">
    <source>
        <dbReference type="Pfam" id="PF01298"/>
    </source>
</evidence>
<dbReference type="InterPro" id="IPR001677">
    <property type="entry name" value="TbpB_B_D"/>
</dbReference>
<accession>A0A1W1VBL3</accession>
<evidence type="ECO:0000256" key="1">
    <source>
        <dbReference type="SAM" id="MobiDB-lite"/>
    </source>
</evidence>
<protein>
    <submittedName>
        <fullName evidence="4">Transferrin binding protein-like solute binding protein</fullName>
    </submittedName>
</protein>
<dbReference type="STRING" id="1122938.SAMN05660772_01569"/>
<dbReference type="Proteomes" id="UP000192408">
    <property type="component" value="Unassembled WGS sequence"/>
</dbReference>
<dbReference type="EMBL" id="FWWV01000069">
    <property type="protein sequence ID" value="SMB90613.1"/>
    <property type="molecule type" value="Genomic_DNA"/>
</dbReference>
<proteinExistence type="predicted"/>
<name>A0A1W1VBL3_9PAST</name>
<evidence type="ECO:0000256" key="2">
    <source>
        <dbReference type="SAM" id="SignalP"/>
    </source>
</evidence>
<dbReference type="InterPro" id="IPR011250">
    <property type="entry name" value="OMP/PagP_B-barrel"/>
</dbReference>
<evidence type="ECO:0000313" key="5">
    <source>
        <dbReference type="Proteomes" id="UP000192408"/>
    </source>
</evidence>
<feature type="compositionally biased region" description="Low complexity" evidence="1">
    <location>
        <begin position="41"/>
        <end position="55"/>
    </location>
</feature>
<dbReference type="Pfam" id="PF01298">
    <property type="entry name" value="TbpB_B_D"/>
    <property type="match status" value="1"/>
</dbReference>
<dbReference type="NCBIfam" id="NF041636">
    <property type="entry name" value="slam_lipo"/>
    <property type="match status" value="1"/>
</dbReference>
<feature type="domain" description="Transferrin-binding protein B C-lobe/N-lobe beta-barrel" evidence="3">
    <location>
        <begin position="162"/>
        <end position="273"/>
    </location>
</feature>
<dbReference type="AlphaFoldDB" id="A0A1W1VBL3"/>
<keyword evidence="2" id="KW-0732">Signal</keyword>
<dbReference type="InterPro" id="IPR054843">
    <property type="entry name" value="Slam_hemophilin_C"/>
</dbReference>
<feature type="region of interest" description="Disordered" evidence="1">
    <location>
        <begin position="30"/>
        <end position="55"/>
    </location>
</feature>
<dbReference type="Gene3D" id="2.40.160.90">
    <property type="match status" value="1"/>
</dbReference>
<dbReference type="SUPFAM" id="SSF56925">
    <property type="entry name" value="OMPA-like"/>
    <property type="match status" value="1"/>
</dbReference>
<dbReference type="RefSeq" id="WP_084258183.1">
    <property type="nucleotide sequence ID" value="NZ_FWWV01000069.1"/>
</dbReference>
<sequence>MPINQSIKMSLTALCIAVLTACGGSGGGGGSDNANSTSTINNSGTASTTDSNTTNTATTAVSGQVLVTKGDTYSAEASSKLQNITTTNLKAITVDGITIQLERSGIYAAGWSTFNLGSDATQKNTITCCGTQQNVKIGAYDEGEDGASYLFYTGNPTAETQIPTRGSISYQGNSLYSPYNPDFDEDYYQGSTNLVANFDSKSLSGELKSEVATITVVADISGNGFSGQATSSAETANAQLQGKFYGTNAQEIGGIASANERDSRWGVVFSGKQQ</sequence>
<keyword evidence="5" id="KW-1185">Reference proteome</keyword>
<organism evidence="4 5">
    <name type="scientific">Pasteurella testudinis DSM 23072</name>
    <dbReference type="NCBI Taxonomy" id="1122938"/>
    <lineage>
        <taxon>Bacteria</taxon>
        <taxon>Pseudomonadati</taxon>
        <taxon>Pseudomonadota</taxon>
        <taxon>Gammaproteobacteria</taxon>
        <taxon>Pasteurellales</taxon>
        <taxon>Pasteurellaceae</taxon>
        <taxon>Pasteurella</taxon>
    </lineage>
</organism>
<reference evidence="5" key="1">
    <citation type="submission" date="2017-04" db="EMBL/GenBank/DDBJ databases">
        <authorList>
            <person name="Varghese N."/>
            <person name="Submissions S."/>
        </authorList>
    </citation>
    <scope>NUCLEOTIDE SEQUENCE [LARGE SCALE GENOMIC DNA]</scope>
    <source>
        <strain evidence="5">DSM 23072</strain>
    </source>
</reference>
<feature type="chain" id="PRO_5012393428" evidence="2">
    <location>
        <begin position="22"/>
        <end position="274"/>
    </location>
</feature>